<feature type="transmembrane region" description="Helical" evidence="1">
    <location>
        <begin position="103"/>
        <end position="128"/>
    </location>
</feature>
<evidence type="ECO:0000313" key="4">
    <source>
        <dbReference type="Proteomes" id="UP000198397"/>
    </source>
</evidence>
<keyword evidence="1" id="KW-0472">Membrane</keyword>
<dbReference type="AlphaFoldDB" id="A0A238XJJ7"/>
<dbReference type="Pfam" id="PF16927">
    <property type="entry name" value="HisKA_7TM"/>
    <property type="match status" value="1"/>
</dbReference>
<accession>A0A238XJJ7</accession>
<organism evidence="3 4">
    <name type="scientific">Halorubrum vacuolatum</name>
    <name type="common">Natronobacterium vacuolatum</name>
    <dbReference type="NCBI Taxonomy" id="63740"/>
    <lineage>
        <taxon>Archaea</taxon>
        <taxon>Methanobacteriati</taxon>
        <taxon>Methanobacteriota</taxon>
        <taxon>Stenosarchaea group</taxon>
        <taxon>Halobacteria</taxon>
        <taxon>Halobacteriales</taxon>
        <taxon>Haloferacaceae</taxon>
        <taxon>Halorubrum</taxon>
    </lineage>
</organism>
<keyword evidence="1" id="KW-1133">Transmembrane helix</keyword>
<feature type="transmembrane region" description="Helical" evidence="1">
    <location>
        <begin position="6"/>
        <end position="27"/>
    </location>
</feature>
<feature type="transmembrane region" description="Helical" evidence="1">
    <location>
        <begin position="39"/>
        <end position="60"/>
    </location>
</feature>
<evidence type="ECO:0000256" key="1">
    <source>
        <dbReference type="SAM" id="Phobius"/>
    </source>
</evidence>
<keyword evidence="4" id="KW-1185">Reference proteome</keyword>
<evidence type="ECO:0000313" key="3">
    <source>
        <dbReference type="EMBL" id="SNR58872.1"/>
    </source>
</evidence>
<dbReference type="EMBL" id="FZNQ01000018">
    <property type="protein sequence ID" value="SNR58872.1"/>
    <property type="molecule type" value="Genomic_DNA"/>
</dbReference>
<name>A0A238XJJ7_HALVU</name>
<feature type="domain" description="Histidine kinase N-terminal 7TM region" evidence="2">
    <location>
        <begin position="18"/>
        <end position="178"/>
    </location>
</feature>
<protein>
    <submittedName>
        <fullName evidence="3">N-terminal 7TM region of histidine kinase</fullName>
    </submittedName>
</protein>
<gene>
    <name evidence="3" type="ORF">SAMN06264855_11851</name>
</gene>
<dbReference type="OrthoDB" id="237703at2157"/>
<dbReference type="GO" id="GO:0016301">
    <property type="term" value="F:kinase activity"/>
    <property type="evidence" value="ECO:0007669"/>
    <property type="project" value="UniProtKB-KW"/>
</dbReference>
<feature type="transmembrane region" description="Helical" evidence="1">
    <location>
        <begin position="72"/>
        <end position="91"/>
    </location>
</feature>
<evidence type="ECO:0000259" key="2">
    <source>
        <dbReference type="Pfam" id="PF16927"/>
    </source>
</evidence>
<reference evidence="3 4" key="1">
    <citation type="submission" date="2017-06" db="EMBL/GenBank/DDBJ databases">
        <authorList>
            <person name="Kim H.J."/>
            <person name="Triplett B.A."/>
        </authorList>
    </citation>
    <scope>NUCLEOTIDE SEQUENCE [LARGE SCALE GENOMIC DNA]</scope>
    <source>
        <strain evidence="3 4">DSM 8800</strain>
    </source>
</reference>
<dbReference type="Proteomes" id="UP000198397">
    <property type="component" value="Unassembled WGS sequence"/>
</dbReference>
<keyword evidence="3" id="KW-0418">Kinase</keyword>
<keyword evidence="1" id="KW-0812">Transmembrane</keyword>
<proteinExistence type="predicted"/>
<feature type="transmembrane region" description="Helical" evidence="1">
    <location>
        <begin position="148"/>
        <end position="175"/>
    </location>
</feature>
<keyword evidence="3" id="KW-0808">Transferase</keyword>
<dbReference type="InterPro" id="IPR031621">
    <property type="entry name" value="HisKA_7TM"/>
</dbReference>
<sequence>MLPVPVPPWPVLGSLAGGVGAVWLAWTIRQYRGKPGVDWFLLVFAAQALWCFAYGTGLLVTDPLLRKVLEGATWLGIIWTGIAFLGFALEYTGRGEVIRSRLFVGSVGFGLLSTALLVTNPAHGAFWTGFTHDPIFGVATVSYAFGPWAYVVVAVGSVLVASAVFLLVDTLLSYGESRRKPRRSRRG</sequence>